<proteinExistence type="predicted"/>
<gene>
    <name evidence="1" type="ORF">DSO57_1008022</name>
</gene>
<organism evidence="1 2">
    <name type="scientific">Entomophthora muscae</name>
    <dbReference type="NCBI Taxonomy" id="34485"/>
    <lineage>
        <taxon>Eukaryota</taxon>
        <taxon>Fungi</taxon>
        <taxon>Fungi incertae sedis</taxon>
        <taxon>Zoopagomycota</taxon>
        <taxon>Entomophthoromycotina</taxon>
        <taxon>Entomophthoromycetes</taxon>
        <taxon>Entomophthorales</taxon>
        <taxon>Entomophthoraceae</taxon>
        <taxon>Entomophthora</taxon>
    </lineage>
</organism>
<dbReference type="EMBL" id="QTSX02000024">
    <property type="protein sequence ID" value="KAJ9089923.1"/>
    <property type="molecule type" value="Genomic_DNA"/>
</dbReference>
<name>A0ACC2USW9_9FUNG</name>
<reference evidence="1" key="1">
    <citation type="submission" date="2022-04" db="EMBL/GenBank/DDBJ databases">
        <title>Genome of the entomopathogenic fungus Entomophthora muscae.</title>
        <authorList>
            <person name="Elya C."/>
            <person name="Lovett B.R."/>
            <person name="Lee E."/>
            <person name="Macias A.M."/>
            <person name="Hajek A.E."/>
            <person name="De Bivort B.L."/>
            <person name="Kasson M.T."/>
            <person name="De Fine Licht H.H."/>
            <person name="Stajich J.E."/>
        </authorList>
    </citation>
    <scope>NUCLEOTIDE SEQUENCE</scope>
    <source>
        <strain evidence="1">Berkeley</strain>
    </source>
</reference>
<sequence>MSKADLQVDVQQVKERNLGLGAGIKPQTCIPLGCQAARPVDRRTACLHFSGIELPQADTERINPCSKKKKSKEIVAPNGGLITAPNGGTYLATISFINLKSTPATNQEPTQEKGTGLQPSPMTSTLNLDDQAANSRFLTNERTPGPSAILLPKDPSTQFPRPYLSQCPDEPPMENVKFGGGILYRPKDSVLQTYCHL</sequence>
<accession>A0ACC2USW9</accession>
<evidence type="ECO:0000313" key="1">
    <source>
        <dbReference type="EMBL" id="KAJ9089923.1"/>
    </source>
</evidence>
<dbReference type="Proteomes" id="UP001165960">
    <property type="component" value="Unassembled WGS sequence"/>
</dbReference>
<protein>
    <submittedName>
        <fullName evidence="1">Uncharacterized protein</fullName>
    </submittedName>
</protein>
<keyword evidence="2" id="KW-1185">Reference proteome</keyword>
<comment type="caution">
    <text evidence="1">The sequence shown here is derived from an EMBL/GenBank/DDBJ whole genome shotgun (WGS) entry which is preliminary data.</text>
</comment>
<evidence type="ECO:0000313" key="2">
    <source>
        <dbReference type="Proteomes" id="UP001165960"/>
    </source>
</evidence>